<keyword evidence="5" id="KW-1185">Reference proteome</keyword>
<dbReference type="EMBL" id="VCQV01000046">
    <property type="protein sequence ID" value="TWP33216.1"/>
    <property type="molecule type" value="Genomic_DNA"/>
</dbReference>
<evidence type="ECO:0000256" key="1">
    <source>
        <dbReference type="PIRSR" id="PIRSR613078-1"/>
    </source>
</evidence>
<dbReference type="PANTHER" id="PTHR48100:SF2">
    <property type="entry name" value="CONSERVED PROTEIN"/>
    <property type="match status" value="1"/>
</dbReference>
<dbReference type="GO" id="GO:0005737">
    <property type="term" value="C:cytoplasm"/>
    <property type="evidence" value="ECO:0007669"/>
    <property type="project" value="TreeGrafter"/>
</dbReference>
<feature type="binding site" evidence="2">
    <location>
        <begin position="86"/>
        <end position="89"/>
    </location>
    <ligand>
        <name>substrate</name>
    </ligand>
</feature>
<evidence type="ECO:0000313" key="4">
    <source>
        <dbReference type="EMBL" id="TWP33216.1"/>
    </source>
</evidence>
<dbReference type="CDD" id="cd07067">
    <property type="entry name" value="HP_PGM_like"/>
    <property type="match status" value="1"/>
</dbReference>
<name>A0A563DSR4_9MICO</name>
<dbReference type="NCBIfam" id="TIGR03848">
    <property type="entry name" value="MSMEG_4193"/>
    <property type="match status" value="1"/>
</dbReference>
<dbReference type="SUPFAM" id="SSF53254">
    <property type="entry name" value="Phosphoglycerate mutase-like"/>
    <property type="match status" value="1"/>
</dbReference>
<dbReference type="Proteomes" id="UP000320244">
    <property type="component" value="Unassembled WGS sequence"/>
</dbReference>
<comment type="caution">
    <text evidence="4">The sequence shown here is derived from an EMBL/GenBank/DDBJ whole genome shotgun (WGS) entry which is preliminary data.</text>
</comment>
<feature type="region of interest" description="Disordered" evidence="3">
    <location>
        <begin position="219"/>
        <end position="244"/>
    </location>
</feature>
<protein>
    <submittedName>
        <fullName evidence="4">MSMEG_4193 family putative phosphomutase</fullName>
    </submittedName>
</protein>
<feature type="binding site" evidence="2">
    <location>
        <begin position="8"/>
        <end position="15"/>
    </location>
    <ligand>
        <name>substrate</name>
    </ligand>
</feature>
<dbReference type="AlphaFoldDB" id="A0A563DSR4"/>
<accession>A0A563DSR4</accession>
<dbReference type="RefSeq" id="WP_146320562.1">
    <property type="nucleotide sequence ID" value="NZ_VCQV01000046.1"/>
</dbReference>
<feature type="active site" description="Tele-phosphohistidine intermediate" evidence="1">
    <location>
        <position position="9"/>
    </location>
</feature>
<dbReference type="InterPro" id="IPR050275">
    <property type="entry name" value="PGM_Phosphatase"/>
</dbReference>
<gene>
    <name evidence="4" type="ORF">FGL98_22065</name>
</gene>
<dbReference type="InterPro" id="IPR029033">
    <property type="entry name" value="His_PPase_superfam"/>
</dbReference>
<evidence type="ECO:0000256" key="2">
    <source>
        <dbReference type="PIRSR" id="PIRSR613078-2"/>
    </source>
</evidence>
<dbReference type="Gene3D" id="3.40.50.1240">
    <property type="entry name" value="Phosphoglycerate mutase-like"/>
    <property type="match status" value="1"/>
</dbReference>
<feature type="active site" description="Proton donor/acceptor" evidence="1">
    <location>
        <position position="86"/>
    </location>
</feature>
<dbReference type="GO" id="GO:0016791">
    <property type="term" value="F:phosphatase activity"/>
    <property type="evidence" value="ECO:0007669"/>
    <property type="project" value="TreeGrafter"/>
</dbReference>
<dbReference type="Pfam" id="PF00300">
    <property type="entry name" value="His_Phos_1"/>
    <property type="match status" value="1"/>
</dbReference>
<dbReference type="OrthoDB" id="4120859at2"/>
<dbReference type="PANTHER" id="PTHR48100">
    <property type="entry name" value="BROAD-SPECIFICITY PHOSPHATASE YOR283W-RELATED"/>
    <property type="match status" value="1"/>
</dbReference>
<proteinExistence type="predicted"/>
<evidence type="ECO:0000313" key="5">
    <source>
        <dbReference type="Proteomes" id="UP000320244"/>
    </source>
</evidence>
<dbReference type="SMART" id="SM00855">
    <property type="entry name" value="PGAM"/>
    <property type="match status" value="1"/>
</dbReference>
<organism evidence="4 5">
    <name type="scientific">Leekyejoonella antrihumi</name>
    <dbReference type="NCBI Taxonomy" id="1660198"/>
    <lineage>
        <taxon>Bacteria</taxon>
        <taxon>Bacillati</taxon>
        <taxon>Actinomycetota</taxon>
        <taxon>Actinomycetes</taxon>
        <taxon>Micrococcales</taxon>
        <taxon>Dermacoccaceae</taxon>
        <taxon>Leekyejoonella</taxon>
    </lineage>
</organism>
<feature type="compositionally biased region" description="Low complexity" evidence="3">
    <location>
        <begin position="226"/>
        <end position="238"/>
    </location>
</feature>
<evidence type="ECO:0000256" key="3">
    <source>
        <dbReference type="SAM" id="MobiDB-lite"/>
    </source>
</evidence>
<reference evidence="4 5" key="1">
    <citation type="submission" date="2019-05" db="EMBL/GenBank/DDBJ databases">
        <authorList>
            <person name="Lee S.D."/>
        </authorList>
    </citation>
    <scope>NUCLEOTIDE SEQUENCE [LARGE SCALE GENOMIC DNA]</scope>
    <source>
        <strain evidence="4 5">C5-26</strain>
    </source>
</reference>
<feature type="binding site" evidence="2">
    <location>
        <position position="59"/>
    </location>
    <ligand>
        <name>substrate</name>
    </ligand>
</feature>
<dbReference type="InterPro" id="IPR013078">
    <property type="entry name" value="His_Pase_superF_clade-1"/>
</dbReference>
<sequence>MALLLLVRHGRSTANTSGVLAGWTPGVSLDDTGRAGAGALAERMAPVKVSRIVSSPLKRCQETAAILAKQHEGRGVAVEYDQGLGECRYGAWTGRKIADLVKEPLWRTVQDTPSQATFPSGGQFPAESLRAMSDRATAAVRRIDAEVEARDGAHSVWVAVSHGDVIKALLAEALGLALDEFQRIVVSPGSLSVVQYTPKRAFVLRMNDGTADLTALLPTPKDDIAPGDATPGGATGADADGRAT</sequence>
<dbReference type="InterPro" id="IPR022492">
    <property type="entry name" value="Phosphomutase_MSMEG4193_put"/>
</dbReference>
<reference evidence="4 5" key="2">
    <citation type="submission" date="2019-08" db="EMBL/GenBank/DDBJ databases">
        <title>Jejuicoccus antrihumi gen. nov., sp. nov., a new member of the family Dermacoccaceae isolated from a cave.</title>
        <authorList>
            <person name="Schumann P."/>
            <person name="Kim I.S."/>
        </authorList>
    </citation>
    <scope>NUCLEOTIDE SEQUENCE [LARGE SCALE GENOMIC DNA]</scope>
    <source>
        <strain evidence="4 5">C5-26</strain>
    </source>
</reference>